<evidence type="ECO:0000313" key="10">
    <source>
        <dbReference type="EMBL" id="MEK0084451.1"/>
    </source>
</evidence>
<dbReference type="GO" id="GO:0016301">
    <property type="term" value="F:kinase activity"/>
    <property type="evidence" value="ECO:0007669"/>
    <property type="project" value="UniProtKB-KW"/>
</dbReference>
<name>A0ABU8XU46_9PROT</name>
<feature type="binding site" evidence="8">
    <location>
        <begin position="11"/>
        <end position="19"/>
    </location>
    <ligand>
        <name>ATP</name>
        <dbReference type="ChEBI" id="CHEBI:30616"/>
    </ligand>
</feature>
<reference evidence="10 11" key="1">
    <citation type="submission" date="2024-01" db="EMBL/GenBank/DDBJ databases">
        <title>Multi-omics insights into the function and evolution of sodium benzoate biodegradation pathways in Benzoatithermus flavus gen. nov., sp. nov. from hot spring.</title>
        <authorList>
            <person name="Hu C.-J."/>
            <person name="Li W.-J."/>
        </authorList>
    </citation>
    <scope>NUCLEOTIDE SEQUENCE [LARGE SCALE GENOMIC DNA]</scope>
    <source>
        <strain evidence="10 11">SYSU G07066</strain>
    </source>
</reference>
<organism evidence="10 11">
    <name type="scientific">Benzoatithermus flavus</name>
    <dbReference type="NCBI Taxonomy" id="3108223"/>
    <lineage>
        <taxon>Bacteria</taxon>
        <taxon>Pseudomonadati</taxon>
        <taxon>Pseudomonadota</taxon>
        <taxon>Alphaproteobacteria</taxon>
        <taxon>Geminicoccales</taxon>
        <taxon>Geminicoccaceae</taxon>
        <taxon>Benzoatithermus</taxon>
    </lineage>
</organism>
<dbReference type="HAMAP" id="MF_00238">
    <property type="entry name" value="Cytidyl_kinase_type1"/>
    <property type="match status" value="1"/>
</dbReference>
<comment type="similarity">
    <text evidence="1 8">Belongs to the cytidylate kinase family. Type 1 subfamily.</text>
</comment>
<keyword evidence="11" id="KW-1185">Reference proteome</keyword>
<comment type="catalytic activity">
    <reaction evidence="7 8">
        <text>CMP + ATP = CDP + ADP</text>
        <dbReference type="Rhea" id="RHEA:11600"/>
        <dbReference type="ChEBI" id="CHEBI:30616"/>
        <dbReference type="ChEBI" id="CHEBI:58069"/>
        <dbReference type="ChEBI" id="CHEBI:60377"/>
        <dbReference type="ChEBI" id="CHEBI:456216"/>
        <dbReference type="EC" id="2.7.4.25"/>
    </reaction>
</comment>
<dbReference type="Gene3D" id="3.40.50.300">
    <property type="entry name" value="P-loop containing nucleotide triphosphate hydrolases"/>
    <property type="match status" value="1"/>
</dbReference>
<evidence type="ECO:0000259" key="9">
    <source>
        <dbReference type="Pfam" id="PF02224"/>
    </source>
</evidence>
<sequence length="218" mass="23649">MNPHLVIAVDGPAASGKSTLAKRLALHFGLRFLDTGLLYRAVAKAMLDHDLDPGDAAAAVRTAEELEAEDVQPNRLKGEAIGQGASKVAAVPAVRAALLPFQRRFAARPPGAVLAGRDVGTVVCPDATFKLFVTASEEERARRRYEELRQRGEAPIYAAVLAELRERDRRDSDRAVAPMRVAPDAWVLDSTGLDADAAFEAARRYIESQLERRHSSVA</sequence>
<evidence type="ECO:0000256" key="4">
    <source>
        <dbReference type="ARBA" id="ARBA00022777"/>
    </source>
</evidence>
<evidence type="ECO:0000256" key="6">
    <source>
        <dbReference type="ARBA" id="ARBA00047615"/>
    </source>
</evidence>
<dbReference type="InterPro" id="IPR003136">
    <property type="entry name" value="Cytidylate_kin"/>
</dbReference>
<keyword evidence="3 8" id="KW-0547">Nucleotide-binding</keyword>
<evidence type="ECO:0000256" key="3">
    <source>
        <dbReference type="ARBA" id="ARBA00022741"/>
    </source>
</evidence>
<dbReference type="Pfam" id="PF02224">
    <property type="entry name" value="Cytidylate_kin"/>
    <property type="match status" value="1"/>
</dbReference>
<keyword evidence="4 8" id="KW-0418">Kinase</keyword>
<comment type="subcellular location">
    <subcellularLocation>
        <location evidence="8">Cytoplasm</location>
    </subcellularLocation>
</comment>
<dbReference type="CDD" id="cd02020">
    <property type="entry name" value="CMPK"/>
    <property type="match status" value="1"/>
</dbReference>
<dbReference type="NCBIfam" id="TIGR00017">
    <property type="entry name" value="cmk"/>
    <property type="match status" value="1"/>
</dbReference>
<evidence type="ECO:0000313" key="11">
    <source>
        <dbReference type="Proteomes" id="UP001375743"/>
    </source>
</evidence>
<comment type="catalytic activity">
    <reaction evidence="6 8">
        <text>dCMP + ATP = dCDP + ADP</text>
        <dbReference type="Rhea" id="RHEA:25094"/>
        <dbReference type="ChEBI" id="CHEBI:30616"/>
        <dbReference type="ChEBI" id="CHEBI:57566"/>
        <dbReference type="ChEBI" id="CHEBI:58593"/>
        <dbReference type="ChEBI" id="CHEBI:456216"/>
        <dbReference type="EC" id="2.7.4.25"/>
    </reaction>
</comment>
<dbReference type="Proteomes" id="UP001375743">
    <property type="component" value="Unassembled WGS sequence"/>
</dbReference>
<dbReference type="EMBL" id="JBBLZC010000015">
    <property type="protein sequence ID" value="MEK0084451.1"/>
    <property type="molecule type" value="Genomic_DNA"/>
</dbReference>
<feature type="domain" description="Cytidylate kinase" evidence="9">
    <location>
        <begin position="7"/>
        <end position="205"/>
    </location>
</feature>
<keyword evidence="5 8" id="KW-0067">ATP-binding</keyword>
<evidence type="ECO:0000256" key="1">
    <source>
        <dbReference type="ARBA" id="ARBA00009427"/>
    </source>
</evidence>
<comment type="caution">
    <text evidence="10">The sequence shown here is derived from an EMBL/GenBank/DDBJ whole genome shotgun (WGS) entry which is preliminary data.</text>
</comment>
<keyword evidence="2 8" id="KW-0808">Transferase</keyword>
<evidence type="ECO:0000256" key="7">
    <source>
        <dbReference type="ARBA" id="ARBA00048478"/>
    </source>
</evidence>
<dbReference type="SUPFAM" id="SSF52540">
    <property type="entry name" value="P-loop containing nucleoside triphosphate hydrolases"/>
    <property type="match status" value="1"/>
</dbReference>
<protein>
    <recommendedName>
        <fullName evidence="8">Cytidylate kinase</fullName>
        <shortName evidence="8">CK</shortName>
        <ecNumber evidence="8">2.7.4.25</ecNumber>
    </recommendedName>
    <alternativeName>
        <fullName evidence="8">Cytidine monophosphate kinase</fullName>
        <shortName evidence="8">CMP kinase</shortName>
    </alternativeName>
</protein>
<gene>
    <name evidence="8 10" type="primary">cmk</name>
    <name evidence="10" type="ORF">U1T56_14940</name>
</gene>
<dbReference type="EC" id="2.7.4.25" evidence="8"/>
<evidence type="ECO:0000256" key="5">
    <source>
        <dbReference type="ARBA" id="ARBA00022840"/>
    </source>
</evidence>
<proteinExistence type="inferred from homology"/>
<dbReference type="InterPro" id="IPR027417">
    <property type="entry name" value="P-loop_NTPase"/>
</dbReference>
<accession>A0ABU8XU46</accession>
<dbReference type="InterPro" id="IPR011994">
    <property type="entry name" value="Cytidylate_kinase_dom"/>
</dbReference>
<evidence type="ECO:0000256" key="8">
    <source>
        <dbReference type="HAMAP-Rule" id="MF_00238"/>
    </source>
</evidence>
<evidence type="ECO:0000256" key="2">
    <source>
        <dbReference type="ARBA" id="ARBA00022679"/>
    </source>
</evidence>
<dbReference type="RefSeq" id="WP_418160303.1">
    <property type="nucleotide sequence ID" value="NZ_JBBLZC010000015.1"/>
</dbReference>
<keyword evidence="8" id="KW-0963">Cytoplasm</keyword>